<feature type="domain" description="C2" evidence="1">
    <location>
        <begin position="1"/>
        <end position="92"/>
    </location>
</feature>
<dbReference type="PANTHER" id="PTHR47052">
    <property type="entry name" value="CONSERVED SERINE PROLINE-RICH PROTEIN (AFU_ORTHOLOGUE AFUA_2G01790)"/>
    <property type="match status" value="1"/>
</dbReference>
<protein>
    <submittedName>
        <fullName evidence="2">C2 domain-containing protein</fullName>
    </submittedName>
</protein>
<dbReference type="InterPro" id="IPR000008">
    <property type="entry name" value="C2_dom"/>
</dbReference>
<dbReference type="SMART" id="SM00239">
    <property type="entry name" value="C2"/>
    <property type="match status" value="1"/>
</dbReference>
<dbReference type="InterPro" id="IPR035892">
    <property type="entry name" value="C2_domain_sf"/>
</dbReference>
<gene>
    <name evidence="2" type="ORF">BCR44DRAFT_118950</name>
</gene>
<dbReference type="CDD" id="cd00030">
    <property type="entry name" value="C2"/>
    <property type="match status" value="1"/>
</dbReference>
<evidence type="ECO:0000313" key="3">
    <source>
        <dbReference type="Proteomes" id="UP000193411"/>
    </source>
</evidence>
<dbReference type="InterPro" id="IPR052981">
    <property type="entry name" value="Ingression_C2_domain"/>
</dbReference>
<dbReference type="PROSITE" id="PS50004">
    <property type="entry name" value="C2"/>
    <property type="match status" value="1"/>
</dbReference>
<dbReference type="Pfam" id="PF00168">
    <property type="entry name" value="C2"/>
    <property type="match status" value="1"/>
</dbReference>
<sequence>QARDLQCSEYLTNIDPFVIVKCGADDVKTNPIQGAGANPTFDTQLSLTVADGENEVIVEIWEANKIMAHTFIGRAKHSLAELRRGKAQDLWLPIHNDAGEKTGEVKVIFNPLP</sequence>
<comment type="caution">
    <text evidence="2">The sequence shown here is derived from an EMBL/GenBank/DDBJ whole genome shotgun (WGS) entry which is preliminary data.</text>
</comment>
<dbReference type="EMBL" id="MCFL01000003">
    <property type="protein sequence ID" value="ORZ40329.1"/>
    <property type="molecule type" value="Genomic_DNA"/>
</dbReference>
<dbReference type="Gene3D" id="2.60.40.150">
    <property type="entry name" value="C2 domain"/>
    <property type="match status" value="1"/>
</dbReference>
<evidence type="ECO:0000259" key="1">
    <source>
        <dbReference type="PROSITE" id="PS50004"/>
    </source>
</evidence>
<dbReference type="SUPFAM" id="SSF49562">
    <property type="entry name" value="C2 domain (Calcium/lipid-binding domain, CaLB)"/>
    <property type="match status" value="1"/>
</dbReference>
<reference evidence="2 3" key="1">
    <citation type="submission" date="2016-07" db="EMBL/GenBank/DDBJ databases">
        <title>Pervasive Adenine N6-methylation of Active Genes in Fungi.</title>
        <authorList>
            <consortium name="DOE Joint Genome Institute"/>
            <person name="Mondo S.J."/>
            <person name="Dannebaum R.O."/>
            <person name="Kuo R.C."/>
            <person name="Labutti K."/>
            <person name="Haridas S."/>
            <person name="Kuo A."/>
            <person name="Salamov A."/>
            <person name="Ahrendt S.R."/>
            <person name="Lipzen A."/>
            <person name="Sullivan W."/>
            <person name="Andreopoulos W.B."/>
            <person name="Clum A."/>
            <person name="Lindquist E."/>
            <person name="Daum C."/>
            <person name="Ramamoorthy G.K."/>
            <person name="Gryganskyi A."/>
            <person name="Culley D."/>
            <person name="Magnuson J.K."/>
            <person name="James T.Y."/>
            <person name="O'Malley M.A."/>
            <person name="Stajich J.E."/>
            <person name="Spatafora J.W."/>
            <person name="Visel A."/>
            <person name="Grigoriev I.V."/>
        </authorList>
    </citation>
    <scope>NUCLEOTIDE SEQUENCE [LARGE SCALE GENOMIC DNA]</scope>
    <source>
        <strain evidence="2 3">PL171</strain>
    </source>
</reference>
<feature type="non-terminal residue" evidence="2">
    <location>
        <position position="1"/>
    </location>
</feature>
<accession>A0A1Y2I0Q9</accession>
<dbReference type="Proteomes" id="UP000193411">
    <property type="component" value="Unassembled WGS sequence"/>
</dbReference>
<dbReference type="AlphaFoldDB" id="A0A1Y2I0Q9"/>
<proteinExistence type="predicted"/>
<name>A0A1Y2I0Q9_9FUNG</name>
<keyword evidence="3" id="KW-1185">Reference proteome</keyword>
<dbReference type="OrthoDB" id="270970at2759"/>
<dbReference type="PANTHER" id="PTHR47052:SF3">
    <property type="entry name" value="INGRESSION PROTEIN 1"/>
    <property type="match status" value="1"/>
</dbReference>
<evidence type="ECO:0000313" key="2">
    <source>
        <dbReference type="EMBL" id="ORZ40329.1"/>
    </source>
</evidence>
<organism evidence="2 3">
    <name type="scientific">Catenaria anguillulae PL171</name>
    <dbReference type="NCBI Taxonomy" id="765915"/>
    <lineage>
        <taxon>Eukaryota</taxon>
        <taxon>Fungi</taxon>
        <taxon>Fungi incertae sedis</taxon>
        <taxon>Blastocladiomycota</taxon>
        <taxon>Blastocladiomycetes</taxon>
        <taxon>Blastocladiales</taxon>
        <taxon>Catenariaceae</taxon>
        <taxon>Catenaria</taxon>
    </lineage>
</organism>